<keyword evidence="2" id="KW-1185">Reference proteome</keyword>
<proteinExistence type="predicted"/>
<reference evidence="2" key="1">
    <citation type="journal article" date="2023" name="Front. Plant Sci.">
        <title>Chromosomal-level genome assembly of Melastoma candidum provides insights into trichome evolution.</title>
        <authorList>
            <person name="Zhong Y."/>
            <person name="Wu W."/>
            <person name="Sun C."/>
            <person name="Zou P."/>
            <person name="Liu Y."/>
            <person name="Dai S."/>
            <person name="Zhou R."/>
        </authorList>
    </citation>
    <scope>NUCLEOTIDE SEQUENCE [LARGE SCALE GENOMIC DNA]</scope>
</reference>
<accession>A0ACB9MPP4</accession>
<name>A0ACB9MPP4_9MYRT</name>
<evidence type="ECO:0000313" key="1">
    <source>
        <dbReference type="EMBL" id="KAI4326093.1"/>
    </source>
</evidence>
<dbReference type="Proteomes" id="UP001057402">
    <property type="component" value="Chromosome 9"/>
</dbReference>
<evidence type="ECO:0000313" key="2">
    <source>
        <dbReference type="Proteomes" id="UP001057402"/>
    </source>
</evidence>
<protein>
    <submittedName>
        <fullName evidence="1">Uncharacterized protein</fullName>
    </submittedName>
</protein>
<comment type="caution">
    <text evidence="1">The sequence shown here is derived from an EMBL/GenBank/DDBJ whole genome shotgun (WGS) entry which is preliminary data.</text>
</comment>
<sequence length="324" mass="35310">MSTHLSKTDSEVSSLTPSSPTQSSPRRPVYYVQSPSRDSHDGEKTTNSFQSSPAALSPAGSPPHSSSHSNSSLGPPSRKSSSTRFSGSLRPIWKGKLGRGTKSWKDGRFDAIEEEGLLGDEGNDEGLIPRRCYFVAFVVGFFVLFSFFALVLWGASRNQKPSITVKSIVFEQFVIQAGVDHTGVTTEMVSMNSTVRLIFRNSATFFGLHVRSTPLELYYSELTVAAGNIDKFYQSRRSGRSIGVTLVGKTIPLYGGGSNLRSVNGVPTQPVPLALTFLVSSRGYVLGKLVKTTFHVRVACDITMDPNNMNVAIPLTQKCVYEHD</sequence>
<organism evidence="1 2">
    <name type="scientific">Melastoma candidum</name>
    <dbReference type="NCBI Taxonomy" id="119954"/>
    <lineage>
        <taxon>Eukaryota</taxon>
        <taxon>Viridiplantae</taxon>
        <taxon>Streptophyta</taxon>
        <taxon>Embryophyta</taxon>
        <taxon>Tracheophyta</taxon>
        <taxon>Spermatophyta</taxon>
        <taxon>Magnoliopsida</taxon>
        <taxon>eudicotyledons</taxon>
        <taxon>Gunneridae</taxon>
        <taxon>Pentapetalae</taxon>
        <taxon>rosids</taxon>
        <taxon>malvids</taxon>
        <taxon>Myrtales</taxon>
        <taxon>Melastomataceae</taxon>
        <taxon>Melastomatoideae</taxon>
        <taxon>Melastomateae</taxon>
        <taxon>Melastoma</taxon>
    </lineage>
</organism>
<gene>
    <name evidence="1" type="ORF">MLD38_031440</name>
</gene>
<dbReference type="EMBL" id="CM042888">
    <property type="protein sequence ID" value="KAI4326093.1"/>
    <property type="molecule type" value="Genomic_DNA"/>
</dbReference>